<feature type="domain" description="C2H2-type" evidence="3">
    <location>
        <begin position="122"/>
        <end position="146"/>
    </location>
</feature>
<evidence type="ECO:0000256" key="2">
    <source>
        <dbReference type="SAM" id="Phobius"/>
    </source>
</evidence>
<dbReference type="SUPFAM" id="SSF56399">
    <property type="entry name" value="ADP-ribosylation"/>
    <property type="match status" value="1"/>
</dbReference>
<evidence type="ECO:0000256" key="1">
    <source>
        <dbReference type="PROSITE-ProRule" id="PRU00042"/>
    </source>
</evidence>
<dbReference type="PROSITE" id="PS00028">
    <property type="entry name" value="ZINC_FINGER_C2H2_1"/>
    <property type="match status" value="1"/>
</dbReference>
<evidence type="ECO:0000313" key="4">
    <source>
        <dbReference type="EMBL" id="PWA45054.1"/>
    </source>
</evidence>
<dbReference type="EMBL" id="PKPP01010967">
    <property type="protein sequence ID" value="PWA45054.1"/>
    <property type="molecule type" value="Genomic_DNA"/>
</dbReference>
<dbReference type="SMART" id="SM00355">
    <property type="entry name" value="ZnF_C2H2"/>
    <property type="match status" value="1"/>
</dbReference>
<protein>
    <submittedName>
        <fullName evidence="4">Zinc finger (C2H2 type) family protein</fullName>
    </submittedName>
</protein>
<dbReference type="OrthoDB" id="9514740at2759"/>
<keyword evidence="2" id="KW-0812">Transmembrane</keyword>
<proteinExistence type="predicted"/>
<evidence type="ECO:0000313" key="5">
    <source>
        <dbReference type="Proteomes" id="UP000245207"/>
    </source>
</evidence>
<keyword evidence="1" id="KW-0862">Zinc</keyword>
<comment type="caution">
    <text evidence="4">The sequence shown here is derived from an EMBL/GenBank/DDBJ whole genome shotgun (WGS) entry which is preliminary data.</text>
</comment>
<feature type="transmembrane region" description="Helical" evidence="2">
    <location>
        <begin position="7"/>
        <end position="27"/>
    </location>
</feature>
<keyword evidence="1" id="KW-0479">Metal-binding</keyword>
<keyword evidence="2" id="KW-0472">Membrane</keyword>
<dbReference type="Gene3D" id="3.90.228.10">
    <property type="match status" value="1"/>
</dbReference>
<gene>
    <name evidence="4" type="ORF">CTI12_AA520910</name>
</gene>
<keyword evidence="5" id="KW-1185">Reference proteome</keyword>
<sequence length="355" mass="39898">MANLAPVCANFISIFVILMHLGCFIIFPTSRHHHQRPKPPSPSPFLRVSTTKHKRHKHVSSSWSFLKRIFTNSTKCAASTKSCEFKSRHLVDIQREISLIQRETHLTTRPGSDPSPMHKEIHPCPNCGEIFHNPGLLQEHQSIKHALCELLDDDPGKNVVQIIFESGWTGTKYPTIHRVMKIHNSQKVLACFEEYRENIKLTSARHRHDPRCIADGNELLRFHCTTLLCDLGQNGNATICTQQYCNLCGIIGSGFSPKLDGISTLSNSYGGHVSVPDDIEEEFGFMNVKRAMLVCRVIAGRVGCDPEIGDKNDLGYDSLVVRESSVVQTRLDDVDELIVFDPRAVLPCFVIVYTV</sequence>
<keyword evidence="1" id="KW-0863">Zinc-finger</keyword>
<dbReference type="GO" id="GO:0008270">
    <property type="term" value="F:zinc ion binding"/>
    <property type="evidence" value="ECO:0007669"/>
    <property type="project" value="UniProtKB-KW"/>
</dbReference>
<dbReference type="Proteomes" id="UP000245207">
    <property type="component" value="Unassembled WGS sequence"/>
</dbReference>
<name>A0A2U1L7U9_ARTAN</name>
<reference evidence="4 5" key="1">
    <citation type="journal article" date="2018" name="Mol. Plant">
        <title>The genome of Artemisia annua provides insight into the evolution of Asteraceae family and artemisinin biosynthesis.</title>
        <authorList>
            <person name="Shen Q."/>
            <person name="Zhang L."/>
            <person name="Liao Z."/>
            <person name="Wang S."/>
            <person name="Yan T."/>
            <person name="Shi P."/>
            <person name="Liu M."/>
            <person name="Fu X."/>
            <person name="Pan Q."/>
            <person name="Wang Y."/>
            <person name="Lv Z."/>
            <person name="Lu X."/>
            <person name="Zhang F."/>
            <person name="Jiang W."/>
            <person name="Ma Y."/>
            <person name="Chen M."/>
            <person name="Hao X."/>
            <person name="Li L."/>
            <person name="Tang Y."/>
            <person name="Lv G."/>
            <person name="Zhou Y."/>
            <person name="Sun X."/>
            <person name="Brodelius P.E."/>
            <person name="Rose J.K.C."/>
            <person name="Tang K."/>
        </authorList>
    </citation>
    <scope>NUCLEOTIDE SEQUENCE [LARGE SCALE GENOMIC DNA]</scope>
    <source>
        <strain evidence="5">cv. Huhao1</strain>
        <tissue evidence="4">Leaf</tissue>
    </source>
</reference>
<dbReference type="PANTHER" id="PTHR31681:SF4">
    <property type="entry name" value="C2H2-LIKE ZINC FINGER PROTEIN"/>
    <property type="match status" value="1"/>
</dbReference>
<dbReference type="InterPro" id="IPR013087">
    <property type="entry name" value="Znf_C2H2_type"/>
</dbReference>
<dbReference type="PANTHER" id="PTHR31681">
    <property type="entry name" value="C2H2-LIKE ZINC FINGER PROTEIN"/>
    <property type="match status" value="1"/>
</dbReference>
<dbReference type="AlphaFoldDB" id="A0A2U1L7U9"/>
<evidence type="ECO:0000259" key="3">
    <source>
        <dbReference type="PROSITE" id="PS50157"/>
    </source>
</evidence>
<accession>A0A2U1L7U9</accession>
<organism evidence="4 5">
    <name type="scientific">Artemisia annua</name>
    <name type="common">Sweet wormwood</name>
    <dbReference type="NCBI Taxonomy" id="35608"/>
    <lineage>
        <taxon>Eukaryota</taxon>
        <taxon>Viridiplantae</taxon>
        <taxon>Streptophyta</taxon>
        <taxon>Embryophyta</taxon>
        <taxon>Tracheophyta</taxon>
        <taxon>Spermatophyta</taxon>
        <taxon>Magnoliopsida</taxon>
        <taxon>eudicotyledons</taxon>
        <taxon>Gunneridae</taxon>
        <taxon>Pentapetalae</taxon>
        <taxon>asterids</taxon>
        <taxon>campanulids</taxon>
        <taxon>Asterales</taxon>
        <taxon>Asteraceae</taxon>
        <taxon>Asteroideae</taxon>
        <taxon>Anthemideae</taxon>
        <taxon>Artemisiinae</taxon>
        <taxon>Artemisia</taxon>
    </lineage>
</organism>
<keyword evidence="2" id="KW-1133">Transmembrane helix</keyword>
<dbReference type="PROSITE" id="PS50157">
    <property type="entry name" value="ZINC_FINGER_C2H2_2"/>
    <property type="match status" value="1"/>
</dbReference>